<proteinExistence type="inferred from homology"/>
<evidence type="ECO:0000313" key="6">
    <source>
        <dbReference type="EMBL" id="KAJ6635685.1"/>
    </source>
</evidence>
<name>A0A9Q0MR89_9DIPT</name>
<dbReference type="InterPro" id="IPR029705">
    <property type="entry name" value="VPS35L"/>
</dbReference>
<evidence type="ECO:0000256" key="1">
    <source>
        <dbReference type="ARBA" id="ARBA00004177"/>
    </source>
</evidence>
<evidence type="ECO:0000313" key="7">
    <source>
        <dbReference type="Proteomes" id="UP001151699"/>
    </source>
</evidence>
<evidence type="ECO:0000256" key="5">
    <source>
        <dbReference type="ARBA" id="ARBA00022927"/>
    </source>
</evidence>
<dbReference type="GO" id="GO:0015031">
    <property type="term" value="P:protein transport"/>
    <property type="evidence" value="ECO:0007669"/>
    <property type="project" value="UniProtKB-KW"/>
</dbReference>
<keyword evidence="5" id="KW-0653">Protein transport</keyword>
<evidence type="ECO:0000256" key="2">
    <source>
        <dbReference type="ARBA" id="ARBA00010704"/>
    </source>
</evidence>
<gene>
    <name evidence="6" type="ORF">Bhyg_14271</name>
</gene>
<evidence type="ECO:0000256" key="3">
    <source>
        <dbReference type="ARBA" id="ARBA00022448"/>
    </source>
</evidence>
<keyword evidence="7" id="KW-1185">Reference proteome</keyword>
<comment type="subcellular location">
    <subcellularLocation>
        <location evidence="1">Endosome</location>
    </subcellularLocation>
</comment>
<dbReference type="PANTHER" id="PTHR13673">
    <property type="entry name" value="ESOPHAGEAL CANCER ASSOCIATED PROTEIN"/>
    <property type="match status" value="1"/>
</dbReference>
<dbReference type="AlphaFoldDB" id="A0A9Q0MR89"/>
<protein>
    <submittedName>
        <fullName evidence="6">VPS35 endosomal protein sorting factor-like</fullName>
    </submittedName>
</protein>
<dbReference type="GO" id="GO:0005768">
    <property type="term" value="C:endosome"/>
    <property type="evidence" value="ECO:0007669"/>
    <property type="project" value="UniProtKB-SubCell"/>
</dbReference>
<organism evidence="6 7">
    <name type="scientific">Pseudolycoriella hygida</name>
    <dbReference type="NCBI Taxonomy" id="35572"/>
    <lineage>
        <taxon>Eukaryota</taxon>
        <taxon>Metazoa</taxon>
        <taxon>Ecdysozoa</taxon>
        <taxon>Arthropoda</taxon>
        <taxon>Hexapoda</taxon>
        <taxon>Insecta</taxon>
        <taxon>Pterygota</taxon>
        <taxon>Neoptera</taxon>
        <taxon>Endopterygota</taxon>
        <taxon>Diptera</taxon>
        <taxon>Nematocera</taxon>
        <taxon>Sciaroidea</taxon>
        <taxon>Sciaridae</taxon>
        <taxon>Pseudolycoriella</taxon>
    </lineage>
</organism>
<comment type="caution">
    <text evidence="6">The sequence shown here is derived from an EMBL/GenBank/DDBJ whole genome shotgun (WGS) entry which is preliminary data.</text>
</comment>
<dbReference type="PANTHER" id="PTHR13673:SF0">
    <property type="entry name" value="VPS35 ENDOSOMAL PROTEIN-SORTING FACTOR-LIKE"/>
    <property type="match status" value="1"/>
</dbReference>
<keyword evidence="4" id="KW-0967">Endosome</keyword>
<accession>A0A9Q0MR89</accession>
<dbReference type="Proteomes" id="UP001151699">
    <property type="component" value="Chromosome C"/>
</dbReference>
<comment type="similarity">
    <text evidence="2">Belongs to the VPS35L family.</text>
</comment>
<evidence type="ECO:0000256" key="4">
    <source>
        <dbReference type="ARBA" id="ARBA00022753"/>
    </source>
</evidence>
<keyword evidence="3" id="KW-0813">Transport</keyword>
<sequence length="966" mass="109311">MSSDWHCIVKDRDPAACKKYFTVSEVVDHPLKAMTVTVVEGRNVRKLGSLSKSSSTTSSTISLLEPFNSAVDGSDPLTLMAKQDVIDPLSQMVAEEEEAGMKLRKKGEHFPENAFDSWHSRRTMILTKFTTSEKLSIVTSFLTGGEIIKTQQATISEKVKHRLEQLDDFESIHQMLDLTQQEYVSRIEQLNNELVQAWNSDQRVKSLKIAIQCSKLLADTSVMQFYPSQFVLVTDILDIFGKLVYERLISKAEYFEPGKNVATKLPDNFTPEMVSESAKETCLNWFYKVASIRELLPRLYVEIAIIKSYRFLNRNDIKLALERLTKIIRGIGDPLVAAYARCYLCRVGMTVTTENEYIYSNLTDFLSVYHTIFGGGIRSEILRQRMDLAGYLTLYTPSLDWLMQATSNGSDVLLDEILTRCQEKKNNGLLLNSIMTSFKPNFIANRAEKFVTIISNSATEGVTKAQLFRSLGLCLSQCPPPIDQRLSVLTGSWKTIKTLTHVAEYISCVEPWAQYTAMNFNLHEVNNFLGDVLSRLNQNRAFENHYAEMHSIVDKVVTYAKSFEGLLISDHFLPIIDLFQKESVKLEVCKSIMSACRDKSENILNDPVVINALMYICKVLNDTVNALTVEDERRQISALICDFIKKVDFGRDFEQQLTFYVEARAAFPNLDLVFINLVHCVNKLAVDTRCIVNGHHTRKTGAFIKACAAYCYITIPSIVSVMARMDLYLLSGQVALTNVCLGQADACFYAALQLVPELPKMIDIDGKLKNTEPYLVSFLCNFLSTLIVVPDSPEQGVLYLLRTLLDVIKRYPFDPNSASLSSIYMAIIDMLTTAAQDTYPYHIPNVVSNDELYGSDSKFIAEIDTLCSQCVDLMLVQLKLLGDNLRLQSNLALELFVKIVYKADVCREKMFALAANLWNLAMKNKSSLDPKLPGKILMRVERFKGKTMDHKRHALEELTTKMKLKM</sequence>
<dbReference type="GO" id="GO:0032456">
    <property type="term" value="P:endocytic recycling"/>
    <property type="evidence" value="ECO:0007669"/>
    <property type="project" value="InterPro"/>
</dbReference>
<dbReference type="OrthoDB" id="1734063at2759"/>
<dbReference type="EMBL" id="WJQU01000004">
    <property type="protein sequence ID" value="KAJ6635685.1"/>
    <property type="molecule type" value="Genomic_DNA"/>
</dbReference>
<reference evidence="6" key="1">
    <citation type="submission" date="2022-07" db="EMBL/GenBank/DDBJ databases">
        <authorList>
            <person name="Trinca V."/>
            <person name="Uliana J.V.C."/>
            <person name="Torres T.T."/>
            <person name="Ward R.J."/>
            <person name="Monesi N."/>
        </authorList>
    </citation>
    <scope>NUCLEOTIDE SEQUENCE</scope>
    <source>
        <strain evidence="6">HSMRA1968</strain>
        <tissue evidence="6">Whole embryos</tissue>
    </source>
</reference>